<feature type="signal peptide" evidence="1">
    <location>
        <begin position="1"/>
        <end position="17"/>
    </location>
</feature>
<dbReference type="RefSeq" id="XP_001796312.1">
    <property type="nucleotide sequence ID" value="XM_001796260.1"/>
</dbReference>
<dbReference type="Proteomes" id="UP000663193">
    <property type="component" value="Chromosome 19"/>
</dbReference>
<dbReference type="OrthoDB" id="3545468at2759"/>
<evidence type="ECO:0000313" key="2">
    <source>
        <dbReference type="EMBL" id="QRD05642.1"/>
    </source>
</evidence>
<keyword evidence="1" id="KW-0732">Signal</keyword>
<dbReference type="KEGG" id="pno:SNOG_05918"/>
<evidence type="ECO:0000313" key="3">
    <source>
        <dbReference type="Proteomes" id="UP000663193"/>
    </source>
</evidence>
<dbReference type="EMBL" id="CP069041">
    <property type="protein sequence ID" value="QRD05642.1"/>
    <property type="molecule type" value="Genomic_DNA"/>
</dbReference>
<reference evidence="3" key="1">
    <citation type="journal article" date="2021" name="BMC Genomics">
        <title>Chromosome-level genome assembly and manually-curated proteome of model necrotroph Parastagonospora nodorum Sn15 reveals a genome-wide trove of candidate effector homologs, and redundancy of virulence-related functions within an accessory chromosome.</title>
        <authorList>
            <person name="Bertazzoni S."/>
            <person name="Jones D.A.B."/>
            <person name="Phan H.T."/>
            <person name="Tan K.-C."/>
            <person name="Hane J.K."/>
        </authorList>
    </citation>
    <scope>NUCLEOTIDE SEQUENCE [LARGE SCALE GENOMIC DNA]</scope>
    <source>
        <strain evidence="3">SN15 / ATCC MYA-4574 / FGSC 10173)</strain>
    </source>
</reference>
<keyword evidence="3" id="KW-1185">Reference proteome</keyword>
<accession>A0A7U2NPD8</accession>
<evidence type="ECO:0000256" key="1">
    <source>
        <dbReference type="SAM" id="SignalP"/>
    </source>
</evidence>
<sequence>MFAKSLALASIVSTTLAGSIPHIQSRSTLPDVTIKALPAGCASYPGYNADSQTAGPWSMIVSDAENPDLLRFGPSTSYSLSIGSQGPVMRWGYVNLGYRFGIARNAFQCIDNKLNILADTKVNAAGAPGDAKWTPTALSPYPYDAGLMYLIDGEQPTLYEHYIGEEKQDGWFLGGFNTSTWGVKWYEAESTSYFYPYFYMRLLPEGEGLQVNETRIFLKVQV</sequence>
<dbReference type="OMA" id="PNTIEHG"/>
<dbReference type="AlphaFoldDB" id="A0A7U2NPD8"/>
<protein>
    <submittedName>
        <fullName evidence="2">Uncharacterized protein</fullName>
    </submittedName>
</protein>
<gene>
    <name evidence="2" type="ORF">JI435_059180</name>
</gene>
<organism evidence="2 3">
    <name type="scientific">Phaeosphaeria nodorum (strain SN15 / ATCC MYA-4574 / FGSC 10173)</name>
    <name type="common">Glume blotch fungus</name>
    <name type="synonym">Parastagonospora nodorum</name>
    <dbReference type="NCBI Taxonomy" id="321614"/>
    <lineage>
        <taxon>Eukaryota</taxon>
        <taxon>Fungi</taxon>
        <taxon>Dikarya</taxon>
        <taxon>Ascomycota</taxon>
        <taxon>Pezizomycotina</taxon>
        <taxon>Dothideomycetes</taxon>
        <taxon>Pleosporomycetidae</taxon>
        <taxon>Pleosporales</taxon>
        <taxon>Pleosporineae</taxon>
        <taxon>Phaeosphaeriaceae</taxon>
        <taxon>Parastagonospora</taxon>
    </lineage>
</organism>
<proteinExistence type="predicted"/>
<name>A0A7U2NPD8_PHANO</name>
<feature type="chain" id="PRO_5034934124" evidence="1">
    <location>
        <begin position="18"/>
        <end position="222"/>
    </location>
</feature>
<dbReference type="VEuPathDB" id="FungiDB:JI435_059180"/>